<dbReference type="EMBL" id="JAZHBO010000002">
    <property type="protein sequence ID" value="MEF2156174.1"/>
    <property type="molecule type" value="Genomic_DNA"/>
</dbReference>
<feature type="signal peptide" evidence="1">
    <location>
        <begin position="1"/>
        <end position="23"/>
    </location>
</feature>
<reference evidence="3 4" key="1">
    <citation type="submission" date="2024-01" db="EMBL/GenBank/DDBJ databases">
        <title>Novel species of the genus Luteimonas isolated from rivers.</title>
        <authorList>
            <person name="Lu H."/>
        </authorList>
    </citation>
    <scope>NUCLEOTIDE SEQUENCE [LARGE SCALE GENOMIC DNA]</scope>
    <source>
        <strain evidence="3 4">FXH3W</strain>
    </source>
</reference>
<organism evidence="3 4">
    <name type="scientific">Aquilutibacter rugosus</name>
    <dbReference type="NCBI Taxonomy" id="3115820"/>
    <lineage>
        <taxon>Bacteria</taxon>
        <taxon>Pseudomonadati</taxon>
        <taxon>Pseudomonadota</taxon>
        <taxon>Gammaproteobacteria</taxon>
        <taxon>Lysobacterales</taxon>
        <taxon>Lysobacteraceae</taxon>
        <taxon>Aquilutibacter</taxon>
    </lineage>
</organism>
<name>A0ABU7V066_9GAMM</name>
<evidence type="ECO:0000313" key="3">
    <source>
        <dbReference type="EMBL" id="MEF2156174.1"/>
    </source>
</evidence>
<evidence type="ECO:0000313" key="4">
    <source>
        <dbReference type="Proteomes" id="UP001356170"/>
    </source>
</evidence>
<gene>
    <name evidence="3" type="ORF">V3390_08040</name>
</gene>
<dbReference type="Gene3D" id="2.40.128.520">
    <property type="match status" value="1"/>
</dbReference>
<keyword evidence="1" id="KW-0732">Signal</keyword>
<comment type="caution">
    <text evidence="3">The sequence shown here is derived from an EMBL/GenBank/DDBJ whole genome shotgun (WGS) entry which is preliminary data.</text>
</comment>
<feature type="chain" id="PRO_5046159314" evidence="1">
    <location>
        <begin position="24"/>
        <end position="148"/>
    </location>
</feature>
<dbReference type="PANTHER" id="PTHR36919:SF3">
    <property type="entry name" value="BLL5882 PROTEIN"/>
    <property type="match status" value="1"/>
</dbReference>
<keyword evidence="4" id="KW-1185">Reference proteome</keyword>
<dbReference type="PANTHER" id="PTHR36919">
    <property type="entry name" value="BLR1215 PROTEIN"/>
    <property type="match status" value="1"/>
</dbReference>
<sequence>MKSKIVAALLAAPLMAVSFAAMAQSTPVGKWVTIDDSTKKPKSVVEITDNAGVLQGKVIKVLQSDQGPHPVCKKCTGSNQNKPIEGLTIISNVKKNGSVWDGGQILDPATGKTYSVKMTPAANGKSMQVRGFMGVSLLGRTQVWQRQN</sequence>
<protein>
    <submittedName>
        <fullName evidence="3">DUF2147 domain-containing protein</fullName>
    </submittedName>
</protein>
<proteinExistence type="predicted"/>
<dbReference type="Proteomes" id="UP001356170">
    <property type="component" value="Unassembled WGS sequence"/>
</dbReference>
<evidence type="ECO:0000256" key="1">
    <source>
        <dbReference type="SAM" id="SignalP"/>
    </source>
</evidence>
<evidence type="ECO:0000259" key="2">
    <source>
        <dbReference type="Pfam" id="PF09917"/>
    </source>
</evidence>
<accession>A0ABU7V066</accession>
<feature type="domain" description="DUF2147" evidence="2">
    <location>
        <begin position="29"/>
        <end position="146"/>
    </location>
</feature>
<dbReference type="InterPro" id="IPR019223">
    <property type="entry name" value="DUF2147"/>
</dbReference>
<dbReference type="Pfam" id="PF09917">
    <property type="entry name" value="DUF2147"/>
    <property type="match status" value="1"/>
</dbReference>
<dbReference type="RefSeq" id="WP_331688791.1">
    <property type="nucleotide sequence ID" value="NZ_JAZHBN010000001.1"/>
</dbReference>